<organism evidence="1 2">
    <name type="scientific">Pinctada imbricata</name>
    <name type="common">Atlantic pearl-oyster</name>
    <name type="synonym">Pinctada martensii</name>
    <dbReference type="NCBI Taxonomy" id="66713"/>
    <lineage>
        <taxon>Eukaryota</taxon>
        <taxon>Metazoa</taxon>
        <taxon>Spiralia</taxon>
        <taxon>Lophotrochozoa</taxon>
        <taxon>Mollusca</taxon>
        <taxon>Bivalvia</taxon>
        <taxon>Autobranchia</taxon>
        <taxon>Pteriomorphia</taxon>
        <taxon>Pterioida</taxon>
        <taxon>Pterioidea</taxon>
        <taxon>Pteriidae</taxon>
        <taxon>Pinctada</taxon>
    </lineage>
</organism>
<reference evidence="1" key="1">
    <citation type="submission" date="2019-08" db="EMBL/GenBank/DDBJ databases">
        <title>The improved chromosome-level genome for the pearl oyster Pinctada fucata martensii using PacBio sequencing and Hi-C.</title>
        <authorList>
            <person name="Zheng Z."/>
        </authorList>
    </citation>
    <scope>NUCLEOTIDE SEQUENCE</scope>
    <source>
        <strain evidence="1">ZZ-2019</strain>
        <tissue evidence="1">Adductor muscle</tissue>
    </source>
</reference>
<keyword evidence="2" id="KW-1185">Reference proteome</keyword>
<sequence length="315" mass="36983">MPKLLSLRDLCVAYCMNNIDSLLALDPLKEALDENNEEAVLCLQCELPADICDNLLDFHFRSLGHVKNHFLQLFKDNHRTSLSRISLRRMKGQNIEPWMLEIFCHHPLTVLEIPIPHGRSAEDSQAFTFQNLFEPLQNVKSTLKVLALHIDYSKDNRRNIMDEWIYRCILSDEEQYDGLDPTLDFPNLFSLTLKNFYFNIVDPEFSELFANARPFNTESEDEKAVQMQRFFEKVKIFRNVAHLDLTGCYLQNDCYFFLERCLKLTSLILTDIHDGLMNEHDTMDEGFMTMMQSVVKIKTLRYNHICSCRINFDVF</sequence>
<accession>A0AA88XTJ8</accession>
<comment type="caution">
    <text evidence="1">The sequence shown here is derived from an EMBL/GenBank/DDBJ whole genome shotgun (WGS) entry which is preliminary data.</text>
</comment>
<evidence type="ECO:0000313" key="2">
    <source>
        <dbReference type="Proteomes" id="UP001186944"/>
    </source>
</evidence>
<gene>
    <name evidence="1" type="ORF">FSP39_019653</name>
</gene>
<protein>
    <submittedName>
        <fullName evidence="1">Uncharacterized protein</fullName>
    </submittedName>
</protein>
<evidence type="ECO:0000313" key="1">
    <source>
        <dbReference type="EMBL" id="KAK3091403.1"/>
    </source>
</evidence>
<proteinExistence type="predicted"/>
<dbReference type="EMBL" id="VSWD01000010">
    <property type="protein sequence ID" value="KAK3091403.1"/>
    <property type="molecule type" value="Genomic_DNA"/>
</dbReference>
<dbReference type="AlphaFoldDB" id="A0AA88XTJ8"/>
<name>A0AA88XTJ8_PINIB</name>
<dbReference type="Proteomes" id="UP001186944">
    <property type="component" value="Unassembled WGS sequence"/>
</dbReference>